<dbReference type="SUPFAM" id="SSF103481">
    <property type="entry name" value="Multidrug resistance efflux transporter EmrE"/>
    <property type="match status" value="1"/>
</dbReference>
<evidence type="ECO:0000256" key="2">
    <source>
        <dbReference type="ARBA" id="ARBA00022692"/>
    </source>
</evidence>
<keyword evidence="2 5" id="KW-0812">Transmembrane</keyword>
<dbReference type="InterPro" id="IPR037185">
    <property type="entry name" value="EmrE-like"/>
</dbReference>
<feature type="transmembrane region" description="Helical" evidence="5">
    <location>
        <begin position="209"/>
        <end position="230"/>
    </location>
</feature>
<evidence type="ECO:0000256" key="3">
    <source>
        <dbReference type="ARBA" id="ARBA00022989"/>
    </source>
</evidence>
<proteinExistence type="predicted"/>
<protein>
    <recommendedName>
        <fullName evidence="8">Nucleotide-sugar transporter</fullName>
    </recommendedName>
</protein>
<dbReference type="Gene3D" id="1.10.3730.20">
    <property type="match status" value="1"/>
</dbReference>
<comment type="subcellular location">
    <subcellularLocation>
        <location evidence="1">Membrane</location>
        <topology evidence="1">Multi-pass membrane protein</topology>
    </subcellularLocation>
</comment>
<feature type="transmembrane region" description="Helical" evidence="5">
    <location>
        <begin position="106"/>
        <end position="126"/>
    </location>
</feature>
<feature type="transmembrane region" description="Helical" evidence="5">
    <location>
        <begin position="273"/>
        <end position="294"/>
    </location>
</feature>
<evidence type="ECO:0000313" key="7">
    <source>
        <dbReference type="Proteomes" id="UP000246740"/>
    </source>
</evidence>
<feature type="transmembrane region" description="Helical" evidence="5">
    <location>
        <begin position="242"/>
        <end position="261"/>
    </location>
</feature>
<dbReference type="AlphaFoldDB" id="A0A317XVF0"/>
<keyword evidence="7" id="KW-1185">Reference proteome</keyword>
<dbReference type="InterPro" id="IPR007271">
    <property type="entry name" value="Nuc_sug_transpt"/>
</dbReference>
<feature type="transmembrane region" description="Helical" evidence="5">
    <location>
        <begin position="172"/>
        <end position="189"/>
    </location>
</feature>
<dbReference type="STRING" id="1882483.A0A317XVF0"/>
<evidence type="ECO:0000313" key="6">
    <source>
        <dbReference type="EMBL" id="PWZ01783.1"/>
    </source>
</evidence>
<keyword evidence="4 5" id="KW-0472">Membrane</keyword>
<feature type="transmembrane region" description="Helical" evidence="5">
    <location>
        <begin position="146"/>
        <end position="163"/>
    </location>
</feature>
<gene>
    <name evidence="6" type="ORF">BCV70DRAFT_210084</name>
</gene>
<name>A0A317XVF0_9BASI</name>
<evidence type="ECO:0008006" key="8">
    <source>
        <dbReference type="Google" id="ProtNLM"/>
    </source>
</evidence>
<dbReference type="EMBL" id="KZ819189">
    <property type="protein sequence ID" value="PWZ01783.1"/>
    <property type="molecule type" value="Genomic_DNA"/>
</dbReference>
<dbReference type="Proteomes" id="UP000246740">
    <property type="component" value="Unassembled WGS sequence"/>
</dbReference>
<accession>A0A317XVF0</accession>
<feature type="transmembrane region" description="Helical" evidence="5">
    <location>
        <begin position="36"/>
        <end position="58"/>
    </location>
</feature>
<feature type="transmembrane region" description="Helical" evidence="5">
    <location>
        <begin position="301"/>
        <end position="321"/>
    </location>
</feature>
<dbReference type="GO" id="GO:0015165">
    <property type="term" value="F:pyrimidine nucleotide-sugar transmembrane transporter activity"/>
    <property type="evidence" value="ECO:0007669"/>
    <property type="project" value="InterPro"/>
</dbReference>
<dbReference type="Pfam" id="PF04142">
    <property type="entry name" value="Nuc_sug_transp"/>
    <property type="match status" value="1"/>
</dbReference>
<reference evidence="6 7" key="1">
    <citation type="journal article" date="2018" name="Mol. Biol. Evol.">
        <title>Broad Genomic Sampling Reveals a Smut Pathogenic Ancestry of the Fungal Clade Ustilaginomycotina.</title>
        <authorList>
            <person name="Kijpornyongpan T."/>
            <person name="Mondo S.J."/>
            <person name="Barry K."/>
            <person name="Sandor L."/>
            <person name="Lee J."/>
            <person name="Lipzen A."/>
            <person name="Pangilinan J."/>
            <person name="LaButti K."/>
            <person name="Hainaut M."/>
            <person name="Henrissat B."/>
            <person name="Grigoriev I.V."/>
            <person name="Spatafora J.W."/>
            <person name="Aime M.C."/>
        </authorList>
    </citation>
    <scope>NUCLEOTIDE SEQUENCE [LARGE SCALE GENOMIC DNA]</scope>
    <source>
        <strain evidence="6 7">MCA 3645</strain>
    </source>
</reference>
<evidence type="ECO:0000256" key="5">
    <source>
        <dbReference type="SAM" id="Phobius"/>
    </source>
</evidence>
<organism evidence="6 7">
    <name type="scientific">Testicularia cyperi</name>
    <dbReference type="NCBI Taxonomy" id="1882483"/>
    <lineage>
        <taxon>Eukaryota</taxon>
        <taxon>Fungi</taxon>
        <taxon>Dikarya</taxon>
        <taxon>Basidiomycota</taxon>
        <taxon>Ustilaginomycotina</taxon>
        <taxon>Ustilaginomycetes</taxon>
        <taxon>Ustilaginales</taxon>
        <taxon>Anthracoideaceae</taxon>
        <taxon>Testicularia</taxon>
    </lineage>
</organism>
<dbReference type="OrthoDB" id="408493at2759"/>
<evidence type="ECO:0000256" key="1">
    <source>
        <dbReference type="ARBA" id="ARBA00004141"/>
    </source>
</evidence>
<feature type="transmembrane region" description="Helical" evidence="5">
    <location>
        <begin position="327"/>
        <end position="349"/>
    </location>
</feature>
<dbReference type="GO" id="GO:0000139">
    <property type="term" value="C:Golgi membrane"/>
    <property type="evidence" value="ECO:0007669"/>
    <property type="project" value="InterPro"/>
</dbReference>
<dbReference type="PANTHER" id="PTHR10231">
    <property type="entry name" value="NUCLEOTIDE-SUGAR TRANSMEMBRANE TRANSPORTER"/>
    <property type="match status" value="1"/>
</dbReference>
<evidence type="ECO:0000256" key="4">
    <source>
        <dbReference type="ARBA" id="ARBA00023136"/>
    </source>
</evidence>
<keyword evidence="3 5" id="KW-1133">Transmembrane helix</keyword>
<sequence length="424" mass="46122">MFGSLTPLIVTISGLKSGTSIVFHQASRHAAYSPSLTVLLCESVKIVCSLFLLTRALWIERRENLINTDYIRLEAEDYEVNDAEDRPSQAIGEGVVPKPQTLWRAIYSQIFALQGLRLIAPAVIYVVQNNLYLYAASELDPAFFQAFWQVRILISALLSFYILKRKITAKQWLSLLAIFFGVLLVKLATTRPTQAATSASQQRATTSAIIALCCAAILSSVAGVILEIIFRDRTTNLWASNVQLSAFSILPAATIVIFKGQDLAPVARDLTRSPWPLGVVFCQSFNGMMIALLLKKAGVVVNDLTSAMSIILTFGLNSVLFPPEKPIAVGNVVLVIAGSAVILASSMLYQHYSEKESEKSASVSLPRPDLELPDSAKGSVDLDKIEMDQIKTSVLVDAGNAIESGTVPVLLSGRRYSLSSVDSH</sequence>
<dbReference type="InParanoid" id="A0A317XVF0"/>